<feature type="compositionally biased region" description="Acidic residues" evidence="1">
    <location>
        <begin position="462"/>
        <end position="475"/>
    </location>
</feature>
<keyword evidence="3" id="KW-1185">Reference proteome</keyword>
<comment type="caution">
    <text evidence="2">The sequence shown here is derived from an EMBL/GenBank/DDBJ whole genome shotgun (WGS) entry which is preliminary data.</text>
</comment>
<evidence type="ECO:0000313" key="3">
    <source>
        <dbReference type="Proteomes" id="UP000717696"/>
    </source>
</evidence>
<reference evidence="2" key="1">
    <citation type="journal article" date="2021" name="Nat. Commun.">
        <title>Genetic determinants of endophytism in the Arabidopsis root mycobiome.</title>
        <authorList>
            <person name="Mesny F."/>
            <person name="Miyauchi S."/>
            <person name="Thiergart T."/>
            <person name="Pickel B."/>
            <person name="Atanasova L."/>
            <person name="Karlsson M."/>
            <person name="Huettel B."/>
            <person name="Barry K.W."/>
            <person name="Haridas S."/>
            <person name="Chen C."/>
            <person name="Bauer D."/>
            <person name="Andreopoulos W."/>
            <person name="Pangilinan J."/>
            <person name="LaButti K."/>
            <person name="Riley R."/>
            <person name="Lipzen A."/>
            <person name="Clum A."/>
            <person name="Drula E."/>
            <person name="Henrissat B."/>
            <person name="Kohler A."/>
            <person name="Grigoriev I.V."/>
            <person name="Martin F.M."/>
            <person name="Hacquard S."/>
        </authorList>
    </citation>
    <scope>NUCLEOTIDE SEQUENCE</scope>
    <source>
        <strain evidence="2">MPI-CAGE-AT-0021</strain>
    </source>
</reference>
<proteinExistence type="predicted"/>
<evidence type="ECO:0000256" key="1">
    <source>
        <dbReference type="SAM" id="MobiDB-lite"/>
    </source>
</evidence>
<dbReference type="EMBL" id="JAGMUU010000005">
    <property type="protein sequence ID" value="KAH7152228.1"/>
    <property type="molecule type" value="Genomic_DNA"/>
</dbReference>
<dbReference type="OrthoDB" id="5427059at2759"/>
<gene>
    <name evidence="2" type="ORF">B0J13DRAFT_258131</name>
</gene>
<accession>A0A9P9F4M9</accession>
<dbReference type="AlphaFoldDB" id="A0A9P9F4M9"/>
<sequence>MADTSSNSLQQLPLHLVARILAELETIQQLGSAILSHRIFLLAFNDNLHSVTSDIIASQIPSDVLPFALALEESTRVNKKSADAISSVLVRLESRIRIPADTFPCLLRLSASQAASISKSYTLVEILSDGLVEEAIPVLNERLLLSHPLHTSPSERFRLSRAFFRYQLMCELLCYPMSARGATKGHFSLFFQNFSPWVNDQLVCAYTYLERKVYGVFGDVAAHDIVLGEMPVYWQEDPAGDAYVQEFLLQGLPYLVSICHAKTYDERSNLITLSRFKAINWDCHPSQRLNEMIPDLIRPSSMLGYEDLVEVRTEMLPMLAQPLDGEQDALVSKACLIWHVTHLESPLADPTWRREEDRNLLQMGYVLWDYPDDASESDRQSIWEAVRDGPNVWPSRDIWTDREVTRSLRQREDIWLAGGTGYWPRDSFDFSKIDGVAKERQKSLIEKWKREDEKWANSSSLDEADEADDEDSTTN</sequence>
<protein>
    <submittedName>
        <fullName evidence="2">Uncharacterized protein</fullName>
    </submittedName>
</protein>
<evidence type="ECO:0000313" key="2">
    <source>
        <dbReference type="EMBL" id="KAH7152228.1"/>
    </source>
</evidence>
<dbReference type="Proteomes" id="UP000717696">
    <property type="component" value="Unassembled WGS sequence"/>
</dbReference>
<organism evidence="2 3">
    <name type="scientific">Dactylonectria estremocensis</name>
    <dbReference type="NCBI Taxonomy" id="1079267"/>
    <lineage>
        <taxon>Eukaryota</taxon>
        <taxon>Fungi</taxon>
        <taxon>Dikarya</taxon>
        <taxon>Ascomycota</taxon>
        <taxon>Pezizomycotina</taxon>
        <taxon>Sordariomycetes</taxon>
        <taxon>Hypocreomycetidae</taxon>
        <taxon>Hypocreales</taxon>
        <taxon>Nectriaceae</taxon>
        <taxon>Dactylonectria</taxon>
    </lineage>
</organism>
<name>A0A9P9F4M9_9HYPO</name>
<feature type="region of interest" description="Disordered" evidence="1">
    <location>
        <begin position="450"/>
        <end position="475"/>
    </location>
</feature>